<evidence type="ECO:0000256" key="1">
    <source>
        <dbReference type="SAM" id="Coils"/>
    </source>
</evidence>
<dbReference type="GO" id="GO:0005815">
    <property type="term" value="C:microtubule organizing center"/>
    <property type="evidence" value="ECO:0007669"/>
    <property type="project" value="TreeGrafter"/>
</dbReference>
<sequence length="464" mass="55108">IQRCEEKVIDNGFCAFEFVCNPLELFQQLTKEALLIEVIHKDALVKDREIGWCWVNLNELLYIPLSCNGDKQLHFVDEYYPIDQIKQGNWKHSKVECNGKLALSTIGHIRICCSLEDFGRIAHLDNGHNANVSTASLPVRESLLQHVPSHFPNEEKKEGTIAVCNTIYATAKLMEEQIVRELKLWKIEQQNKWHEKWKLIEAKKLSELEERWKEQENHRLQTIAKKKEELLKLEKKLKLSLYDIEGEERKIKLEQTRLEHMKSELESQFKTKQVLCDVDGKTKYEHEQRRCEELREELVKHKKQADASTHKYILNATYLNKKIGQLRMELASTCKELDQYKQQIDSMTHREKDLRIQLKESLKEVSRLQHKLHAKESEYIESEKKHVERLRIELFSKFCFISLYLLNTIFKHLIDLMFFYKRRQHLTDRSKKRNELVSITETLEQITSDDTKKNTVSNQMNHVE</sequence>
<evidence type="ECO:0000313" key="3">
    <source>
        <dbReference type="Proteomes" id="UP000023152"/>
    </source>
</evidence>
<dbReference type="PANTHER" id="PTHR21574">
    <property type="entry name" value="CENTROSOMAL PROTEIN OF 120 KDA"/>
    <property type="match status" value="1"/>
</dbReference>
<dbReference type="OrthoDB" id="332250at2759"/>
<feature type="coiled-coil region" evidence="1">
    <location>
        <begin position="244"/>
        <end position="385"/>
    </location>
</feature>
<proteinExistence type="predicted"/>
<keyword evidence="1" id="KW-0175">Coiled coil</keyword>
<protein>
    <submittedName>
        <fullName evidence="2">Uncharacterized protein</fullName>
    </submittedName>
</protein>
<reference evidence="2 3" key="1">
    <citation type="journal article" date="2013" name="Curr. Biol.">
        <title>The Genome of the Foraminiferan Reticulomyxa filosa.</title>
        <authorList>
            <person name="Glockner G."/>
            <person name="Hulsmann N."/>
            <person name="Schleicher M."/>
            <person name="Noegel A.A."/>
            <person name="Eichinger L."/>
            <person name="Gallinger C."/>
            <person name="Pawlowski J."/>
            <person name="Sierra R."/>
            <person name="Euteneuer U."/>
            <person name="Pillet L."/>
            <person name="Moustafa A."/>
            <person name="Platzer M."/>
            <person name="Groth M."/>
            <person name="Szafranski K."/>
            <person name="Schliwa M."/>
        </authorList>
    </citation>
    <scope>NUCLEOTIDE SEQUENCE [LARGE SCALE GENOMIC DNA]</scope>
</reference>
<dbReference type="PANTHER" id="PTHR21574:SF0">
    <property type="entry name" value="CENTROSOMAL PROTEIN OF 120 KDA"/>
    <property type="match status" value="1"/>
</dbReference>
<organism evidence="2 3">
    <name type="scientific">Reticulomyxa filosa</name>
    <dbReference type="NCBI Taxonomy" id="46433"/>
    <lineage>
        <taxon>Eukaryota</taxon>
        <taxon>Sar</taxon>
        <taxon>Rhizaria</taxon>
        <taxon>Retaria</taxon>
        <taxon>Foraminifera</taxon>
        <taxon>Monothalamids</taxon>
        <taxon>Reticulomyxidae</taxon>
        <taxon>Reticulomyxa</taxon>
    </lineage>
</organism>
<dbReference type="GO" id="GO:0010564">
    <property type="term" value="P:regulation of cell cycle process"/>
    <property type="evidence" value="ECO:0007669"/>
    <property type="project" value="TreeGrafter"/>
</dbReference>
<dbReference type="Proteomes" id="UP000023152">
    <property type="component" value="Unassembled WGS sequence"/>
</dbReference>
<name>X6NDB7_RETFI</name>
<dbReference type="InterPro" id="IPR039893">
    <property type="entry name" value="CEP120-like"/>
</dbReference>
<keyword evidence="3" id="KW-1185">Reference proteome</keyword>
<dbReference type="EMBL" id="ASPP01010046">
    <property type="protein sequence ID" value="ETO23322.1"/>
    <property type="molecule type" value="Genomic_DNA"/>
</dbReference>
<evidence type="ECO:0000313" key="2">
    <source>
        <dbReference type="EMBL" id="ETO23322.1"/>
    </source>
</evidence>
<accession>X6NDB7</accession>
<dbReference type="AlphaFoldDB" id="X6NDB7"/>
<feature type="non-terminal residue" evidence="2">
    <location>
        <position position="1"/>
    </location>
</feature>
<comment type="caution">
    <text evidence="2">The sequence shown here is derived from an EMBL/GenBank/DDBJ whole genome shotgun (WGS) entry which is preliminary data.</text>
</comment>
<gene>
    <name evidence="2" type="ORF">RFI_13863</name>
</gene>